<evidence type="ECO:0000256" key="7">
    <source>
        <dbReference type="ARBA" id="ARBA00023015"/>
    </source>
</evidence>
<feature type="domain" description="C2H2-type" evidence="12">
    <location>
        <begin position="610"/>
        <end position="631"/>
    </location>
</feature>
<dbReference type="InterPro" id="IPR036236">
    <property type="entry name" value="Znf_C2H2_sf"/>
</dbReference>
<keyword evidence="7" id="KW-0805">Transcription regulation</keyword>
<evidence type="ECO:0000256" key="1">
    <source>
        <dbReference type="ARBA" id="ARBA00004123"/>
    </source>
</evidence>
<evidence type="ECO:0000256" key="4">
    <source>
        <dbReference type="ARBA" id="ARBA00022737"/>
    </source>
</evidence>
<sequence>METANLLPTEPTLLIESHELPCLICNSGTSIQNSYSIFYTVLPNKGTLLCNSIQKVIKRAIDPDVIRSTVLCSRCFSLFDELEVCEDRCFQLRQNIISWFNTSCQIYGDVNSFVTDGVACQTDPITSDIVDIPVPTLPNPPPGCNPIPPSQSTEVAVYESFNVENSNSSILSNNDASSPKEYGNEEFVEDPKNVKQSEMIVPVTKEAMRRLRRYRHQCHHCNRMFRRPSELKKHVATHTDSKPFTCGKCHRKFASKQGIIIHLSRTHNIEASEDSSAIEALSDSQRDESGKNPEDFVLAVIGENSIATKSLNANEFDGNDDSSDLLNSTADDYDGDFEWEEGFSAKASEPQLELEPAPNHLSESDPEYQPPAIRSEKRGRKPKSKTPSDEKATGGEGSTEENNEEGDKKDKTKRIRKRGNRTSERYTMPAIHECDQCGKKWRTISELKSHIASHSSLRPYVCEICGQAYKMRKALDVHVGMHNGIHPYTCHICNKSFTQKVGLQKHLPIHTGYTRFQCDLCGKRFIHHKSFNIHKMTHTGEKTIKCSICGLAVLSQSHLKRHYRVHTGERPYACEICGKRFAEKYNLNAHGRVHDPESSVDSSRKKVHRCQLCGVCYDRKHKLEDHLATAHNKLSDDRPASTVVLSDLQALNYFNRAFTS</sequence>
<evidence type="ECO:0000256" key="2">
    <source>
        <dbReference type="ARBA" id="ARBA00006991"/>
    </source>
</evidence>
<feature type="region of interest" description="Disordered" evidence="11">
    <location>
        <begin position="313"/>
        <end position="422"/>
    </location>
</feature>
<feature type="compositionally biased region" description="Basic residues" evidence="11">
    <location>
        <begin position="411"/>
        <end position="420"/>
    </location>
</feature>
<evidence type="ECO:0000256" key="10">
    <source>
        <dbReference type="ARBA" id="ARBA00023242"/>
    </source>
</evidence>
<feature type="domain" description="C2H2-type" evidence="12">
    <location>
        <begin position="546"/>
        <end position="566"/>
    </location>
</feature>
<reference evidence="13" key="1">
    <citation type="submission" date="2021-12" db="EMBL/GenBank/DDBJ databases">
        <authorList>
            <person name="King R."/>
        </authorList>
    </citation>
    <scope>NUCLEOTIDE SEQUENCE</scope>
</reference>
<evidence type="ECO:0000256" key="11">
    <source>
        <dbReference type="SAM" id="MobiDB-lite"/>
    </source>
</evidence>
<accession>A0A9P0AH79</accession>
<dbReference type="InterPro" id="IPR013087">
    <property type="entry name" value="Znf_C2H2_type"/>
</dbReference>
<organism evidence="13 14">
    <name type="scientific">Bemisia tabaci</name>
    <name type="common">Sweetpotato whitefly</name>
    <name type="synonym">Aleurodes tabaci</name>
    <dbReference type="NCBI Taxonomy" id="7038"/>
    <lineage>
        <taxon>Eukaryota</taxon>
        <taxon>Metazoa</taxon>
        <taxon>Ecdysozoa</taxon>
        <taxon>Arthropoda</taxon>
        <taxon>Hexapoda</taxon>
        <taxon>Insecta</taxon>
        <taxon>Pterygota</taxon>
        <taxon>Neoptera</taxon>
        <taxon>Paraneoptera</taxon>
        <taxon>Hemiptera</taxon>
        <taxon>Sternorrhyncha</taxon>
        <taxon>Aleyrodoidea</taxon>
        <taxon>Aleyrodidae</taxon>
        <taxon>Aleyrodinae</taxon>
        <taxon>Bemisia</taxon>
    </lineage>
</organism>
<evidence type="ECO:0000256" key="3">
    <source>
        <dbReference type="ARBA" id="ARBA00022723"/>
    </source>
</evidence>
<dbReference type="PROSITE" id="PS00028">
    <property type="entry name" value="ZINC_FINGER_C2H2_1"/>
    <property type="match status" value="9"/>
</dbReference>
<evidence type="ECO:0000256" key="9">
    <source>
        <dbReference type="ARBA" id="ARBA00023163"/>
    </source>
</evidence>
<evidence type="ECO:0000313" key="14">
    <source>
        <dbReference type="Proteomes" id="UP001152759"/>
    </source>
</evidence>
<keyword evidence="9" id="KW-0804">Transcription</keyword>
<dbReference type="SUPFAM" id="SSF57667">
    <property type="entry name" value="beta-beta-alpha zinc fingers"/>
    <property type="match status" value="4"/>
</dbReference>
<dbReference type="AlphaFoldDB" id="A0A9P0AH79"/>
<feature type="domain" description="C2H2-type" evidence="12">
    <location>
        <begin position="518"/>
        <end position="538"/>
    </location>
</feature>
<gene>
    <name evidence="13" type="ORF">BEMITA_LOCUS11476</name>
</gene>
<evidence type="ECO:0000259" key="12">
    <source>
        <dbReference type="PROSITE" id="PS00028"/>
    </source>
</evidence>
<dbReference type="FunFam" id="3.30.160.60:FF:000100">
    <property type="entry name" value="Zinc finger 45-like"/>
    <property type="match status" value="1"/>
</dbReference>
<dbReference type="FunFam" id="3.30.160.60:FF:002343">
    <property type="entry name" value="Zinc finger protein 33A"/>
    <property type="match status" value="1"/>
</dbReference>
<keyword evidence="10" id="KW-0539">Nucleus</keyword>
<comment type="similarity">
    <text evidence="2">Belongs to the krueppel C2H2-type zinc-finger protein family.</text>
</comment>
<dbReference type="PANTHER" id="PTHR23226:SF416">
    <property type="entry name" value="FI01424P"/>
    <property type="match status" value="1"/>
</dbReference>
<dbReference type="GO" id="GO:0000981">
    <property type="term" value="F:DNA-binding transcription factor activity, RNA polymerase II-specific"/>
    <property type="evidence" value="ECO:0007669"/>
    <property type="project" value="TreeGrafter"/>
</dbReference>
<evidence type="ECO:0000256" key="5">
    <source>
        <dbReference type="ARBA" id="ARBA00022771"/>
    </source>
</evidence>
<feature type="domain" description="C2H2-type" evidence="12">
    <location>
        <begin position="462"/>
        <end position="482"/>
    </location>
</feature>
<feature type="compositionally biased region" description="Acidic residues" evidence="11">
    <location>
        <begin position="331"/>
        <end position="341"/>
    </location>
</feature>
<feature type="domain" description="C2H2-type" evidence="12">
    <location>
        <begin position="434"/>
        <end position="454"/>
    </location>
</feature>
<comment type="subcellular location">
    <subcellularLocation>
        <location evidence="1">Nucleus</location>
    </subcellularLocation>
</comment>
<dbReference type="Gene3D" id="3.30.160.60">
    <property type="entry name" value="Classic Zinc Finger"/>
    <property type="match status" value="7"/>
</dbReference>
<feature type="domain" description="C2H2-type" evidence="12">
    <location>
        <begin position="574"/>
        <end position="594"/>
    </location>
</feature>
<dbReference type="GO" id="GO:0000978">
    <property type="term" value="F:RNA polymerase II cis-regulatory region sequence-specific DNA binding"/>
    <property type="evidence" value="ECO:0007669"/>
    <property type="project" value="TreeGrafter"/>
</dbReference>
<feature type="domain" description="C2H2-type" evidence="12">
    <location>
        <begin position="246"/>
        <end position="267"/>
    </location>
</feature>
<proteinExistence type="inferred from homology"/>
<dbReference type="GO" id="GO:0008270">
    <property type="term" value="F:zinc ion binding"/>
    <property type="evidence" value="ECO:0007669"/>
    <property type="project" value="UniProtKB-KW"/>
</dbReference>
<feature type="domain" description="C2H2-type" evidence="12">
    <location>
        <begin position="218"/>
        <end position="238"/>
    </location>
</feature>
<name>A0A9P0AH79_BEMTA</name>
<feature type="domain" description="C2H2-type" evidence="12">
    <location>
        <begin position="490"/>
        <end position="510"/>
    </location>
</feature>
<dbReference type="Pfam" id="PF00096">
    <property type="entry name" value="zf-C2H2"/>
    <property type="match status" value="3"/>
</dbReference>
<dbReference type="EMBL" id="OU963868">
    <property type="protein sequence ID" value="CAH0393027.1"/>
    <property type="molecule type" value="Genomic_DNA"/>
</dbReference>
<protein>
    <recommendedName>
        <fullName evidence="12">C2H2-type domain-containing protein</fullName>
    </recommendedName>
</protein>
<dbReference type="KEGG" id="btab:109029619"/>
<keyword evidence="5" id="KW-0863">Zinc-finger</keyword>
<keyword evidence="8" id="KW-0238">DNA-binding</keyword>
<keyword evidence="3" id="KW-0479">Metal-binding</keyword>
<dbReference type="PANTHER" id="PTHR23226">
    <property type="entry name" value="ZINC FINGER AND SCAN DOMAIN-CONTAINING"/>
    <property type="match status" value="1"/>
</dbReference>
<keyword evidence="4" id="KW-0677">Repeat</keyword>
<keyword evidence="14" id="KW-1185">Reference proteome</keyword>
<evidence type="ECO:0000256" key="6">
    <source>
        <dbReference type="ARBA" id="ARBA00022833"/>
    </source>
</evidence>
<dbReference type="FunFam" id="3.30.160.60:FF:001506">
    <property type="entry name" value="Zinc finger protein"/>
    <property type="match status" value="1"/>
</dbReference>
<evidence type="ECO:0000313" key="13">
    <source>
        <dbReference type="EMBL" id="CAH0393027.1"/>
    </source>
</evidence>
<keyword evidence="6" id="KW-0862">Zinc</keyword>
<dbReference type="SMART" id="SM00355">
    <property type="entry name" value="ZnF_C2H2"/>
    <property type="match status" value="9"/>
</dbReference>
<evidence type="ECO:0000256" key="8">
    <source>
        <dbReference type="ARBA" id="ARBA00023125"/>
    </source>
</evidence>
<dbReference type="GO" id="GO:0005634">
    <property type="term" value="C:nucleus"/>
    <property type="evidence" value="ECO:0007669"/>
    <property type="project" value="UniProtKB-SubCell"/>
</dbReference>
<dbReference type="Proteomes" id="UP001152759">
    <property type="component" value="Chromosome 7"/>
</dbReference>